<name>A0A8S2S3U7_9BILA</name>
<accession>A0A8S2S3U7</accession>
<dbReference type="Gene3D" id="3.60.10.10">
    <property type="entry name" value="Endonuclease/exonuclease/phosphatase"/>
    <property type="match status" value="1"/>
</dbReference>
<protein>
    <recommendedName>
        <fullName evidence="3">Endonuclease/exonuclease/phosphatase domain-containing protein</fullName>
    </recommendedName>
</protein>
<dbReference type="SUPFAM" id="SSF56219">
    <property type="entry name" value="DNase I-like"/>
    <property type="match status" value="1"/>
</dbReference>
<sequence>MKKIQSTENLDLEHIIVEIENKNFIIIVCYRSTQQKKLEFLENLKHHLECIDCDDCILIVGDLNEDSLESKSKTISKALEHLGFANIFKHLPTTS</sequence>
<evidence type="ECO:0008006" key="3">
    <source>
        <dbReference type="Google" id="ProtNLM"/>
    </source>
</evidence>
<evidence type="ECO:0000313" key="1">
    <source>
        <dbReference type="EMBL" id="CAF4203408.1"/>
    </source>
</evidence>
<feature type="non-terminal residue" evidence="1">
    <location>
        <position position="95"/>
    </location>
</feature>
<dbReference type="AlphaFoldDB" id="A0A8S2S3U7"/>
<dbReference type="InterPro" id="IPR036691">
    <property type="entry name" value="Endo/exonu/phosph_ase_sf"/>
</dbReference>
<gene>
    <name evidence="1" type="ORF">BYL167_LOCUS23739</name>
</gene>
<dbReference type="Proteomes" id="UP000681967">
    <property type="component" value="Unassembled WGS sequence"/>
</dbReference>
<organism evidence="1 2">
    <name type="scientific">Rotaria magnacalcarata</name>
    <dbReference type="NCBI Taxonomy" id="392030"/>
    <lineage>
        <taxon>Eukaryota</taxon>
        <taxon>Metazoa</taxon>
        <taxon>Spiralia</taxon>
        <taxon>Gnathifera</taxon>
        <taxon>Rotifera</taxon>
        <taxon>Eurotatoria</taxon>
        <taxon>Bdelloidea</taxon>
        <taxon>Philodinida</taxon>
        <taxon>Philodinidae</taxon>
        <taxon>Rotaria</taxon>
    </lineage>
</organism>
<reference evidence="1" key="1">
    <citation type="submission" date="2021-02" db="EMBL/GenBank/DDBJ databases">
        <authorList>
            <person name="Nowell W R."/>
        </authorList>
    </citation>
    <scope>NUCLEOTIDE SEQUENCE</scope>
</reference>
<proteinExistence type="predicted"/>
<dbReference type="EMBL" id="CAJOBH010018072">
    <property type="protein sequence ID" value="CAF4203408.1"/>
    <property type="molecule type" value="Genomic_DNA"/>
</dbReference>
<evidence type="ECO:0000313" key="2">
    <source>
        <dbReference type="Proteomes" id="UP000681967"/>
    </source>
</evidence>
<feature type="non-terminal residue" evidence="1">
    <location>
        <position position="1"/>
    </location>
</feature>
<comment type="caution">
    <text evidence="1">The sequence shown here is derived from an EMBL/GenBank/DDBJ whole genome shotgun (WGS) entry which is preliminary data.</text>
</comment>